<dbReference type="NCBIfam" id="TIGR00967">
    <property type="entry name" value="3a0501s007"/>
    <property type="match status" value="1"/>
</dbReference>
<feature type="transmembrane region" description="Helical" evidence="10">
    <location>
        <begin position="70"/>
        <end position="92"/>
    </location>
</feature>
<proteinExistence type="inferred from homology"/>
<feature type="transmembrane region" description="Helical" evidence="10">
    <location>
        <begin position="358"/>
        <end position="380"/>
    </location>
</feature>
<dbReference type="GO" id="GO:0043952">
    <property type="term" value="P:protein transport by the Sec complex"/>
    <property type="evidence" value="ECO:0007669"/>
    <property type="project" value="UniProtKB-UniRule"/>
</dbReference>
<comment type="caution">
    <text evidence="10">Lacks conserved residue(s) required for the propagation of feature annotation.</text>
</comment>
<dbReference type="Pfam" id="PF00344">
    <property type="entry name" value="SecY"/>
    <property type="match status" value="1"/>
</dbReference>
<accession>A0A1M4VR86</accession>
<feature type="transmembrane region" description="Helical" evidence="10">
    <location>
        <begin position="261"/>
        <end position="283"/>
    </location>
</feature>
<comment type="similarity">
    <text evidence="2 10 11">Belongs to the SecY/SEC61-alpha family.</text>
</comment>
<keyword evidence="8 10" id="KW-0472">Membrane</keyword>
<keyword evidence="6 10" id="KW-1133">Transmembrane helix</keyword>
<evidence type="ECO:0000256" key="1">
    <source>
        <dbReference type="ARBA" id="ARBA00004141"/>
    </source>
</evidence>
<dbReference type="PIRSF" id="PIRSF004557">
    <property type="entry name" value="SecY"/>
    <property type="match status" value="1"/>
</dbReference>
<gene>
    <name evidence="10" type="primary">secY</name>
    <name evidence="12" type="ORF">SAMN02746091_00960</name>
</gene>
<organism evidence="12 13">
    <name type="scientific">Caloramator proteoclasticus DSM 10124</name>
    <dbReference type="NCBI Taxonomy" id="1121262"/>
    <lineage>
        <taxon>Bacteria</taxon>
        <taxon>Bacillati</taxon>
        <taxon>Bacillota</taxon>
        <taxon>Clostridia</taxon>
        <taxon>Eubacteriales</taxon>
        <taxon>Clostridiaceae</taxon>
        <taxon>Caloramator</taxon>
    </lineage>
</organism>
<feature type="transmembrane region" description="Helical" evidence="10">
    <location>
        <begin position="205"/>
        <end position="224"/>
    </location>
</feature>
<dbReference type="Proteomes" id="UP000184423">
    <property type="component" value="Unassembled WGS sequence"/>
</dbReference>
<feature type="transmembrane region" description="Helical" evidence="10">
    <location>
        <begin position="112"/>
        <end position="131"/>
    </location>
</feature>
<keyword evidence="5 10" id="KW-0653">Protein transport</keyword>
<dbReference type="Gene3D" id="1.10.3370.10">
    <property type="entry name" value="SecY subunit domain"/>
    <property type="match status" value="1"/>
</dbReference>
<dbReference type="PANTHER" id="PTHR10906">
    <property type="entry name" value="SECY/SEC61-ALPHA FAMILY MEMBER"/>
    <property type="match status" value="1"/>
</dbReference>
<feature type="transmembrane region" description="Helical" evidence="10">
    <location>
        <begin position="143"/>
        <end position="163"/>
    </location>
</feature>
<keyword evidence="3 10" id="KW-0813">Transport</keyword>
<feature type="transmembrane region" description="Helical" evidence="10">
    <location>
        <begin position="386"/>
        <end position="406"/>
    </location>
</feature>
<evidence type="ECO:0000256" key="9">
    <source>
        <dbReference type="ARBA" id="ARBA00039733"/>
    </source>
</evidence>
<keyword evidence="10" id="KW-1003">Cell membrane</keyword>
<reference evidence="13" key="1">
    <citation type="submission" date="2016-11" db="EMBL/GenBank/DDBJ databases">
        <authorList>
            <person name="Varghese N."/>
            <person name="Submissions S."/>
        </authorList>
    </citation>
    <scope>NUCLEOTIDE SEQUENCE [LARGE SCALE GENOMIC DNA]</scope>
    <source>
        <strain evidence="13">DSM 10124</strain>
    </source>
</reference>
<protein>
    <recommendedName>
        <fullName evidence="9 10">Protein translocase subunit SecY</fullName>
    </recommendedName>
</protein>
<evidence type="ECO:0000256" key="8">
    <source>
        <dbReference type="ARBA" id="ARBA00023136"/>
    </source>
</evidence>
<dbReference type="InterPro" id="IPR023201">
    <property type="entry name" value="SecY_dom_sf"/>
</dbReference>
<evidence type="ECO:0000256" key="11">
    <source>
        <dbReference type="RuleBase" id="RU004349"/>
    </source>
</evidence>
<evidence type="ECO:0000313" key="13">
    <source>
        <dbReference type="Proteomes" id="UP000184423"/>
    </source>
</evidence>
<evidence type="ECO:0000256" key="3">
    <source>
        <dbReference type="ARBA" id="ARBA00022448"/>
    </source>
</evidence>
<dbReference type="AlphaFoldDB" id="A0A1M4VR86"/>
<dbReference type="GO" id="GO:0065002">
    <property type="term" value="P:intracellular protein transmembrane transport"/>
    <property type="evidence" value="ECO:0007669"/>
    <property type="project" value="UniProtKB-UniRule"/>
</dbReference>
<feature type="transmembrane region" description="Helical" evidence="10">
    <location>
        <begin position="175"/>
        <end position="199"/>
    </location>
</feature>
<dbReference type="GO" id="GO:0005886">
    <property type="term" value="C:plasma membrane"/>
    <property type="evidence" value="ECO:0007669"/>
    <property type="project" value="UniProtKB-SubCell"/>
</dbReference>
<dbReference type="GO" id="GO:0006605">
    <property type="term" value="P:protein targeting"/>
    <property type="evidence" value="ECO:0007669"/>
    <property type="project" value="UniProtKB-UniRule"/>
</dbReference>
<dbReference type="InterPro" id="IPR026593">
    <property type="entry name" value="SecY"/>
</dbReference>
<feature type="transmembrane region" description="Helical" evidence="10">
    <location>
        <begin position="303"/>
        <end position="321"/>
    </location>
</feature>
<dbReference type="RefSeq" id="WP_073248116.1">
    <property type="nucleotide sequence ID" value="NZ_FQVG01000013.1"/>
</dbReference>
<dbReference type="FunFam" id="1.10.3370.10:FF:000001">
    <property type="entry name" value="Preprotein translocase subunit SecY"/>
    <property type="match status" value="1"/>
</dbReference>
<dbReference type="PRINTS" id="PR00303">
    <property type="entry name" value="SECYTRNLCASE"/>
</dbReference>
<dbReference type="SUPFAM" id="SSF103491">
    <property type="entry name" value="Preprotein translocase SecY subunit"/>
    <property type="match status" value="1"/>
</dbReference>
<evidence type="ECO:0000313" key="12">
    <source>
        <dbReference type="EMBL" id="SHE71564.1"/>
    </source>
</evidence>
<evidence type="ECO:0000256" key="2">
    <source>
        <dbReference type="ARBA" id="ARBA00005751"/>
    </source>
</evidence>
<evidence type="ECO:0000256" key="5">
    <source>
        <dbReference type="ARBA" id="ARBA00022927"/>
    </source>
</evidence>
<dbReference type="InterPro" id="IPR002208">
    <property type="entry name" value="SecY/SEC61-alpha"/>
</dbReference>
<name>A0A1M4VR86_9CLOT</name>
<comment type="function">
    <text evidence="10">The central subunit of the protein translocation channel SecYEG. Consists of two halves formed by TMs 1-5 and 6-10. These two domains form a lateral gate at the front which open onto the bilayer between TMs 2 and 7, and are clamped together by SecE at the back. The channel is closed by both a pore ring composed of hydrophobic SecY resides and a short helix (helix 2A) on the extracellular side of the membrane which forms a plug. The plug probably moves laterally to allow the channel to open. The ring and the pore may move independently.</text>
</comment>
<keyword evidence="7 10" id="KW-0811">Translocation</keyword>
<evidence type="ECO:0000256" key="6">
    <source>
        <dbReference type="ARBA" id="ARBA00022989"/>
    </source>
</evidence>
<comment type="subcellular location">
    <subcellularLocation>
        <location evidence="10">Cell membrane</location>
        <topology evidence="10">Multi-pass membrane protein</topology>
    </subcellularLocation>
    <subcellularLocation>
        <location evidence="1">Membrane</location>
        <topology evidence="1">Multi-pass membrane protein</topology>
    </subcellularLocation>
</comment>
<sequence>MFKTLRNAWGVPELRKKLLTTLFLLLVFRAGVFIPVPGVRTDVVKQMVEGGLYLGFLDIISGGAFKDFSIFALGVVPYINASIVFSLLTIAIPSLEQLSKEGEEGRKKIAEYTRYAALIFAAIQGLSISLYLRNNGALAQEGWTQILIIIITLITGTIFLMWLGEKITEYGLGNGTSLIIFSGILARIPAMIAQLTILVKGQSVNIIQVVLFIVFALALVAGVVTMDLAERRIPVQYAQRKVGMRMYGAQSTHIPINVNSAGVIAIIFAMSVMQFPLVISQLTLPPTNKFRMLFEAGWLSPKYPIYPIIYVILIVFFTWFYTTVTFKPDEVAQNLQKSGGFIPGLRPGKPTEEFLTRVINRMTIIGGIFASIVAVTPIILSQVSNLGQLQFGGTALLIVVGVALEIDKQLKANLVMRHYEGFLK</sequence>
<dbReference type="HAMAP" id="MF_01465">
    <property type="entry name" value="SecY"/>
    <property type="match status" value="1"/>
</dbReference>
<keyword evidence="13" id="KW-1185">Reference proteome</keyword>
<comment type="subunit">
    <text evidence="10">Component of the Sec protein translocase complex. Heterotrimer consisting of SecY, SecE and SecG subunits. The heterotrimers can form oligomers, although 1 heterotrimer is thought to be able to translocate proteins. Interacts with the ribosome. Interacts with SecDF, and other proteins may be involved. Interacts with SecA.</text>
</comment>
<evidence type="ECO:0000256" key="10">
    <source>
        <dbReference type="HAMAP-Rule" id="MF_01465"/>
    </source>
</evidence>
<dbReference type="PROSITE" id="PS00756">
    <property type="entry name" value="SECY_2"/>
    <property type="match status" value="1"/>
</dbReference>
<keyword evidence="4 10" id="KW-0812">Transmembrane</keyword>
<dbReference type="EMBL" id="FQVG01000013">
    <property type="protein sequence ID" value="SHE71564.1"/>
    <property type="molecule type" value="Genomic_DNA"/>
</dbReference>
<evidence type="ECO:0000256" key="4">
    <source>
        <dbReference type="ARBA" id="ARBA00022692"/>
    </source>
</evidence>
<evidence type="ECO:0000256" key="7">
    <source>
        <dbReference type="ARBA" id="ARBA00023010"/>
    </source>
</evidence>
<dbReference type="InterPro" id="IPR030659">
    <property type="entry name" value="SecY_CS"/>
</dbReference>